<keyword evidence="2" id="KW-1185">Reference proteome</keyword>
<comment type="caution">
    <text evidence="1">The sequence shown here is derived from an EMBL/GenBank/DDBJ whole genome shotgun (WGS) entry which is preliminary data.</text>
</comment>
<reference evidence="2" key="1">
    <citation type="journal article" date="2019" name="Int. J. Syst. Evol. Microbiol.">
        <title>The Global Catalogue of Microorganisms (GCM) 10K type strain sequencing project: providing services to taxonomists for standard genome sequencing and annotation.</title>
        <authorList>
            <consortium name="The Broad Institute Genomics Platform"/>
            <consortium name="The Broad Institute Genome Sequencing Center for Infectious Disease"/>
            <person name="Wu L."/>
            <person name="Ma J."/>
        </authorList>
    </citation>
    <scope>NUCLEOTIDE SEQUENCE [LARGE SCALE GENOMIC DNA]</scope>
    <source>
        <strain evidence="2">JCM 18077</strain>
    </source>
</reference>
<dbReference type="Proteomes" id="UP001500822">
    <property type="component" value="Unassembled WGS sequence"/>
</dbReference>
<evidence type="ECO:0000313" key="2">
    <source>
        <dbReference type="Proteomes" id="UP001500822"/>
    </source>
</evidence>
<proteinExistence type="predicted"/>
<name>A0ABP8YXR2_9ACTN</name>
<sequence length="252" mass="24397">MGTVSAVLAQIAVIPSAPLLVPELAGPDAVDTEPVRAAVRAAGERLAAAAARWIAVGVGAPAPGGFRTDGDFGAFGVPVPVRLAADGSGGGDAPLPLSMLLAAWLGERVTPPPQSIRPVAVDPAATAAACADLGARLLTEAAGAEPMGLLVVADGPTALSPTAPGGGERASAWALQRTLEAAVAAADGGALAALSAADCAAEGVGTRAAWQVLGGVLDGLPGAAAEVDYAAAPFGVGYLVATVTTTEESSDR</sequence>
<gene>
    <name evidence="1" type="ORF">GCM10023217_05980</name>
</gene>
<accession>A0ABP8YXR2</accession>
<protein>
    <submittedName>
        <fullName evidence="1">Uncharacterized protein</fullName>
    </submittedName>
</protein>
<dbReference type="Gene3D" id="3.40.830.10">
    <property type="entry name" value="LigB-like"/>
    <property type="match status" value="1"/>
</dbReference>
<evidence type="ECO:0000313" key="1">
    <source>
        <dbReference type="EMBL" id="GAA4740664.1"/>
    </source>
</evidence>
<dbReference type="EMBL" id="BAABIE010000002">
    <property type="protein sequence ID" value="GAA4740664.1"/>
    <property type="molecule type" value="Genomic_DNA"/>
</dbReference>
<organism evidence="1 2">
    <name type="scientific">Gordonia alkaliphila</name>
    <dbReference type="NCBI Taxonomy" id="1053547"/>
    <lineage>
        <taxon>Bacteria</taxon>
        <taxon>Bacillati</taxon>
        <taxon>Actinomycetota</taxon>
        <taxon>Actinomycetes</taxon>
        <taxon>Mycobacteriales</taxon>
        <taxon>Gordoniaceae</taxon>
        <taxon>Gordonia</taxon>
    </lineage>
</organism>